<accession>A0A2R4ME75</accession>
<organism evidence="4 5">
    <name type="scientific">Maritalea myrionectae</name>
    <dbReference type="NCBI Taxonomy" id="454601"/>
    <lineage>
        <taxon>Bacteria</taxon>
        <taxon>Pseudomonadati</taxon>
        <taxon>Pseudomonadota</taxon>
        <taxon>Alphaproteobacteria</taxon>
        <taxon>Hyphomicrobiales</taxon>
        <taxon>Devosiaceae</taxon>
        <taxon>Maritalea</taxon>
    </lineage>
</organism>
<evidence type="ECO:0000256" key="2">
    <source>
        <dbReference type="ARBA" id="ARBA00022481"/>
    </source>
</evidence>
<comment type="similarity">
    <text evidence="1">Belongs to the prokaryotic/mitochondrial release factor family.</text>
</comment>
<dbReference type="InterPro" id="IPR045853">
    <property type="entry name" value="Pep_chain_release_fac_I_sf"/>
</dbReference>
<dbReference type="Pfam" id="PF00472">
    <property type="entry name" value="RF-1"/>
    <property type="match status" value="1"/>
</dbReference>
<evidence type="ECO:0000256" key="1">
    <source>
        <dbReference type="ARBA" id="ARBA00010835"/>
    </source>
</evidence>
<feature type="domain" description="Prokaryotic-type class I peptide chain release factors" evidence="3">
    <location>
        <begin position="7"/>
        <end position="106"/>
    </location>
</feature>
<dbReference type="PANTHER" id="PTHR43804:SF7">
    <property type="entry name" value="LD18447P"/>
    <property type="match status" value="1"/>
</dbReference>
<dbReference type="InterPro" id="IPR000352">
    <property type="entry name" value="Pep_chain_release_fac_I"/>
</dbReference>
<reference evidence="4 5" key="1">
    <citation type="submission" date="2017-05" db="EMBL/GenBank/DDBJ databases">
        <title>Genome Analysis of Maritalea myrionectae HL2708#5.</title>
        <authorList>
            <consortium name="Cotde Inc.-PKNU"/>
            <person name="Jang D."/>
            <person name="Oh H.-M."/>
        </authorList>
    </citation>
    <scope>NUCLEOTIDE SEQUENCE [LARGE SCALE GENOMIC DNA]</scope>
    <source>
        <strain evidence="4 5">HL2708#5</strain>
    </source>
</reference>
<dbReference type="AlphaFoldDB" id="A0A2R4ME75"/>
<proteinExistence type="inferred from homology"/>
<dbReference type="KEGG" id="mmyr:MXMO3_01698"/>
<evidence type="ECO:0000259" key="3">
    <source>
        <dbReference type="Pfam" id="PF00472"/>
    </source>
</evidence>
<keyword evidence="5" id="KW-1185">Reference proteome</keyword>
<evidence type="ECO:0000313" key="4">
    <source>
        <dbReference type="EMBL" id="AVX04224.1"/>
    </source>
</evidence>
<keyword evidence="2" id="KW-0488">Methylation</keyword>
<evidence type="ECO:0000313" key="5">
    <source>
        <dbReference type="Proteomes" id="UP000258927"/>
    </source>
</evidence>
<sequence>MSREVLFSVTAKDCRFDYYRGSGKGGQHRNKTDSAVRCTHIESGAVGKAEDNRSQHKNKQTAFRRMAETQRFKDWHKIETARRLGRYVGIDDEVDRQMKRIRVEVKEGGKWVPDPAFT</sequence>
<gene>
    <name evidence="4" type="ORF">MXMO3_01698</name>
</gene>
<name>A0A2R4ME75_9HYPH</name>
<dbReference type="PANTHER" id="PTHR43804">
    <property type="entry name" value="LD18447P"/>
    <property type="match status" value="1"/>
</dbReference>
<dbReference type="Gene3D" id="3.30.160.20">
    <property type="match status" value="1"/>
</dbReference>
<dbReference type="GO" id="GO:0003747">
    <property type="term" value="F:translation release factor activity"/>
    <property type="evidence" value="ECO:0007669"/>
    <property type="project" value="InterPro"/>
</dbReference>
<dbReference type="InterPro" id="IPR050057">
    <property type="entry name" value="Prokaryotic/Mito_RF"/>
</dbReference>
<dbReference type="EMBL" id="CP021330">
    <property type="protein sequence ID" value="AVX04224.1"/>
    <property type="molecule type" value="Genomic_DNA"/>
</dbReference>
<dbReference type="Proteomes" id="UP000258927">
    <property type="component" value="Chromosome"/>
</dbReference>
<dbReference type="SUPFAM" id="SSF75620">
    <property type="entry name" value="Release factor"/>
    <property type="match status" value="1"/>
</dbReference>
<protein>
    <submittedName>
        <fullName evidence="4">Peptide chain release factor</fullName>
    </submittedName>
</protein>